<evidence type="ECO:0000256" key="2">
    <source>
        <dbReference type="SAM" id="SignalP"/>
    </source>
</evidence>
<name>A0A7Y7EAK5_STRMO</name>
<feature type="chain" id="PRO_5039181867" description="Lipoprotein" evidence="2">
    <location>
        <begin position="28"/>
        <end position="410"/>
    </location>
</feature>
<protein>
    <recommendedName>
        <fullName evidence="5">Lipoprotein</fullName>
    </recommendedName>
</protein>
<evidence type="ECO:0008006" key="5">
    <source>
        <dbReference type="Google" id="ProtNLM"/>
    </source>
</evidence>
<comment type="caution">
    <text evidence="3">The sequence shown here is derived from an EMBL/GenBank/DDBJ whole genome shotgun (WGS) entry which is preliminary data.</text>
</comment>
<dbReference type="AlphaFoldDB" id="A0A7Y7EAK5"/>
<organism evidence="3 4">
    <name type="scientific">Streptomyces morookaense</name>
    <name type="common">Streptoverticillium morookaense</name>
    <dbReference type="NCBI Taxonomy" id="1970"/>
    <lineage>
        <taxon>Bacteria</taxon>
        <taxon>Bacillati</taxon>
        <taxon>Actinomycetota</taxon>
        <taxon>Actinomycetes</taxon>
        <taxon>Kitasatosporales</taxon>
        <taxon>Streptomycetaceae</taxon>
        <taxon>Streptomyces</taxon>
    </lineage>
</organism>
<keyword evidence="2" id="KW-0732">Signal</keyword>
<evidence type="ECO:0000313" key="4">
    <source>
        <dbReference type="Proteomes" id="UP000587462"/>
    </source>
</evidence>
<feature type="signal peptide" evidence="2">
    <location>
        <begin position="1"/>
        <end position="27"/>
    </location>
</feature>
<feature type="region of interest" description="Disordered" evidence="1">
    <location>
        <begin position="30"/>
        <end position="56"/>
    </location>
</feature>
<gene>
    <name evidence="3" type="ORF">HG542_28630</name>
</gene>
<dbReference type="Proteomes" id="UP000587462">
    <property type="component" value="Unassembled WGS sequence"/>
</dbReference>
<dbReference type="EMBL" id="JABBXF010000086">
    <property type="protein sequence ID" value="NVK81586.1"/>
    <property type="molecule type" value="Genomic_DNA"/>
</dbReference>
<feature type="region of interest" description="Disordered" evidence="1">
    <location>
        <begin position="209"/>
        <end position="244"/>
    </location>
</feature>
<evidence type="ECO:0000256" key="1">
    <source>
        <dbReference type="SAM" id="MobiDB-lite"/>
    </source>
</evidence>
<feature type="compositionally biased region" description="Gly residues" evidence="1">
    <location>
        <begin position="33"/>
        <end position="48"/>
    </location>
</feature>
<dbReference type="PROSITE" id="PS51257">
    <property type="entry name" value="PROKAR_LIPOPROTEIN"/>
    <property type="match status" value="1"/>
</dbReference>
<evidence type="ECO:0000313" key="3">
    <source>
        <dbReference type="EMBL" id="NVK81586.1"/>
    </source>
</evidence>
<proteinExistence type="predicted"/>
<accession>A0A7Y7EAK5</accession>
<reference evidence="3 4" key="1">
    <citation type="submission" date="2020-04" db="EMBL/GenBank/DDBJ databases">
        <title>Draft Genome Sequence of Streptomyces morookaense DSM 40503, an 8-azaguanine-producing strain.</title>
        <authorList>
            <person name="Qi J."/>
            <person name="Gao J.-M."/>
        </authorList>
    </citation>
    <scope>NUCLEOTIDE SEQUENCE [LARGE SCALE GENOMIC DNA]</scope>
    <source>
        <strain evidence="3 4">DSM 40503</strain>
    </source>
</reference>
<sequence>MRRKQHMRIKRILAVAAALAVLTSCKGGEDGSANGGGSSAKPPAGGGVAAPSVAGTPTANSLTEAQKYVQQYTSCENLGDGRAPDDRRFAHGSLTSVGKWSVTAAGVCDDRPDHGRIFLFTASDMKEFQAGYKKLVMDRLAKNPTYGLFRHVFVGENFSVEPTETKTAMTLATSGLRVLTCNPTFAVPDGYKKEQALVDGCVLSNFVDSTDGQGGAGPEHPKDEATPGGANGELRTPDANSMGLPRADSMADLKKLIGSSVDCKKFTTDPQSVDIQSIDYQPAVTGDPHAWGIGERGMCGYPASGGKRAHDLTWLDTVNDMATFQAKAKAAQLQDVQHDGHIKATASMVLVGRNIAVETNNQASRVGLYQQQFLRLNCEPGFSAPQGYRLEKASVPGCVLTNYEPGVDAG</sequence>
<keyword evidence="4" id="KW-1185">Reference proteome</keyword>
<dbReference type="RefSeq" id="WP_171086475.1">
    <property type="nucleotide sequence ID" value="NZ_BNBU01000001.1"/>
</dbReference>